<dbReference type="PANTHER" id="PTHR33755">
    <property type="entry name" value="TOXIN PARE1-RELATED"/>
    <property type="match status" value="1"/>
</dbReference>
<proteinExistence type="inferred from homology"/>
<dbReference type="EMBL" id="CADCUQ010000937">
    <property type="protein sequence ID" value="CAA9439451.1"/>
    <property type="molecule type" value="Genomic_DNA"/>
</dbReference>
<dbReference type="InterPro" id="IPR007712">
    <property type="entry name" value="RelE/ParE_toxin"/>
</dbReference>
<dbReference type="InterPro" id="IPR035093">
    <property type="entry name" value="RelE/ParE_toxin_dom_sf"/>
</dbReference>
<dbReference type="AlphaFoldDB" id="A0A6J4QGQ2"/>
<reference evidence="3" key="1">
    <citation type="submission" date="2020-02" db="EMBL/GenBank/DDBJ databases">
        <authorList>
            <person name="Meier V. D."/>
        </authorList>
    </citation>
    <scope>NUCLEOTIDE SEQUENCE</scope>
    <source>
        <strain evidence="3">AVDCRST_MAG64</strain>
    </source>
</reference>
<evidence type="ECO:0008006" key="4">
    <source>
        <dbReference type="Google" id="ProtNLM"/>
    </source>
</evidence>
<organism evidence="3">
    <name type="scientific">uncultured Phycisphaerae bacterium</name>
    <dbReference type="NCBI Taxonomy" id="904963"/>
    <lineage>
        <taxon>Bacteria</taxon>
        <taxon>Pseudomonadati</taxon>
        <taxon>Planctomycetota</taxon>
        <taxon>Phycisphaerae</taxon>
        <taxon>environmental samples</taxon>
    </lineage>
</organism>
<dbReference type="Pfam" id="PF05016">
    <property type="entry name" value="ParE_toxin"/>
    <property type="match status" value="1"/>
</dbReference>
<accession>A0A6J4QGQ2</accession>
<evidence type="ECO:0000256" key="1">
    <source>
        <dbReference type="ARBA" id="ARBA00006226"/>
    </source>
</evidence>
<evidence type="ECO:0000313" key="3">
    <source>
        <dbReference type="EMBL" id="CAA9439451.1"/>
    </source>
</evidence>
<dbReference type="InterPro" id="IPR051803">
    <property type="entry name" value="TA_system_RelE-like_toxin"/>
</dbReference>
<protein>
    <recommendedName>
        <fullName evidence="4">Death on curing protein, Doc toxin</fullName>
    </recommendedName>
</protein>
<gene>
    <name evidence="3" type="ORF">AVDCRST_MAG64-4058</name>
</gene>
<evidence type="ECO:0000256" key="2">
    <source>
        <dbReference type="ARBA" id="ARBA00022649"/>
    </source>
</evidence>
<sequence>MPPLIVRDAARQDVDDICSRIAAGNLPAALRVYDSIRGEFALLARHPGAGPSCEFPEPDLADLRFSPVKKYRSYLVIYRPLADGVEVVRVIHAATDMRRAFRGT</sequence>
<dbReference type="Gene3D" id="3.30.2310.20">
    <property type="entry name" value="RelE-like"/>
    <property type="match status" value="1"/>
</dbReference>
<comment type="similarity">
    <text evidence="1">Belongs to the RelE toxin family.</text>
</comment>
<name>A0A6J4QGQ2_9BACT</name>
<keyword evidence="2" id="KW-1277">Toxin-antitoxin system</keyword>
<dbReference type="PANTHER" id="PTHR33755:SF6">
    <property type="entry name" value="PLASMID STABILIZATION SYSTEM PROTEIN"/>
    <property type="match status" value="1"/>
</dbReference>